<feature type="transmembrane region" description="Helical" evidence="2">
    <location>
        <begin position="161"/>
        <end position="184"/>
    </location>
</feature>
<dbReference type="EMBL" id="SHKO01000001">
    <property type="protein sequence ID" value="RZT99362.1"/>
    <property type="molecule type" value="Genomic_DNA"/>
</dbReference>
<evidence type="ECO:0000256" key="2">
    <source>
        <dbReference type="SAM" id="Phobius"/>
    </source>
</evidence>
<dbReference type="Proteomes" id="UP000293398">
    <property type="component" value="Unassembled WGS sequence"/>
</dbReference>
<dbReference type="PANTHER" id="PTHR30487:SF0">
    <property type="entry name" value="PREPILIN LEADER PEPTIDASE_N-METHYLTRANSFERASE-RELATED"/>
    <property type="match status" value="1"/>
</dbReference>
<evidence type="ECO:0000313" key="5">
    <source>
        <dbReference type="Proteomes" id="UP000293398"/>
    </source>
</evidence>
<evidence type="ECO:0000256" key="1">
    <source>
        <dbReference type="ARBA" id="ARBA00005801"/>
    </source>
</evidence>
<proteinExistence type="inferred from homology"/>
<comment type="similarity">
    <text evidence="1">Belongs to the peptidase A24 family.</text>
</comment>
<evidence type="ECO:0000313" key="4">
    <source>
        <dbReference type="EMBL" id="RZT99362.1"/>
    </source>
</evidence>
<feature type="transmembrane region" description="Helical" evidence="2">
    <location>
        <begin position="72"/>
        <end position="89"/>
    </location>
</feature>
<dbReference type="RefSeq" id="WP_130303482.1">
    <property type="nucleotide sequence ID" value="NZ_SHKO01000001.1"/>
</dbReference>
<keyword evidence="5" id="KW-1185">Reference proteome</keyword>
<gene>
    <name evidence="4" type="ORF">EV681_1145</name>
</gene>
<feature type="transmembrane region" description="Helical" evidence="2">
    <location>
        <begin position="120"/>
        <end position="141"/>
    </location>
</feature>
<sequence>MATFLFSVLVAFSLWPAYALLCAGLRWRYGHDAVADCIVADSRDFAYMRLLVAGIAVPVFVHLLTRGQAQHWLVFFYLMALLTLADMQMRLLPDYLLVLLLADGIIALVAGLPQMPALRFALPVFLGAVMVVLLCMVVQAGGGRPGLAAGDVKLIAVLALWFPYNQLLVVLLVACFSGLVYILVIRCITGVLPRTIAFGPCLALGALAAHVSCDCPQAENGSTYCMIRPGAARPALFFTGVGVVQDRSDRGDRLG</sequence>
<keyword evidence="2" id="KW-1133">Transmembrane helix</keyword>
<name>A0A4Q7VSB6_9BURK</name>
<dbReference type="GO" id="GO:0006465">
    <property type="term" value="P:signal peptide processing"/>
    <property type="evidence" value="ECO:0007669"/>
    <property type="project" value="TreeGrafter"/>
</dbReference>
<dbReference type="OrthoDB" id="8684298at2"/>
<feature type="transmembrane region" description="Helical" evidence="2">
    <location>
        <begin position="95"/>
        <end position="113"/>
    </location>
</feature>
<dbReference type="InterPro" id="IPR050882">
    <property type="entry name" value="Prepilin_peptidase/N-MTase"/>
</dbReference>
<organism evidence="4 5">
    <name type="scientific">Advenella incenata</name>
    <dbReference type="NCBI Taxonomy" id="267800"/>
    <lineage>
        <taxon>Bacteria</taxon>
        <taxon>Pseudomonadati</taxon>
        <taxon>Pseudomonadota</taxon>
        <taxon>Betaproteobacteria</taxon>
        <taxon>Burkholderiales</taxon>
        <taxon>Alcaligenaceae</taxon>
    </lineage>
</organism>
<dbReference type="InterPro" id="IPR000045">
    <property type="entry name" value="Prepilin_IV_endopep_pep"/>
</dbReference>
<dbReference type="GO" id="GO:0004190">
    <property type="term" value="F:aspartic-type endopeptidase activity"/>
    <property type="evidence" value="ECO:0007669"/>
    <property type="project" value="InterPro"/>
</dbReference>
<keyword evidence="2" id="KW-0812">Transmembrane</keyword>
<dbReference type="Pfam" id="PF01478">
    <property type="entry name" value="Peptidase_A24"/>
    <property type="match status" value="1"/>
</dbReference>
<dbReference type="PANTHER" id="PTHR30487">
    <property type="entry name" value="TYPE 4 PREPILIN-LIKE PROTEINS LEADER PEPTIDE-PROCESSING ENZYME"/>
    <property type="match status" value="1"/>
</dbReference>
<protein>
    <submittedName>
        <fullName evidence="4">Type IV leader peptidase family protein</fullName>
    </submittedName>
</protein>
<reference evidence="4 5" key="1">
    <citation type="submission" date="2019-02" db="EMBL/GenBank/DDBJ databases">
        <title>Genomic Encyclopedia of Type Strains, Phase IV (KMG-IV): sequencing the most valuable type-strain genomes for metagenomic binning, comparative biology and taxonomic classification.</title>
        <authorList>
            <person name="Goeker M."/>
        </authorList>
    </citation>
    <scope>NUCLEOTIDE SEQUENCE [LARGE SCALE GENOMIC DNA]</scope>
    <source>
        <strain evidence="4 5">DSM 23814</strain>
    </source>
</reference>
<dbReference type="GO" id="GO:0005886">
    <property type="term" value="C:plasma membrane"/>
    <property type="evidence" value="ECO:0007669"/>
    <property type="project" value="TreeGrafter"/>
</dbReference>
<keyword evidence="2" id="KW-0472">Membrane</keyword>
<dbReference type="Gene3D" id="1.20.120.1220">
    <property type="match status" value="1"/>
</dbReference>
<comment type="caution">
    <text evidence="4">The sequence shown here is derived from an EMBL/GenBank/DDBJ whole genome shotgun (WGS) entry which is preliminary data.</text>
</comment>
<feature type="transmembrane region" description="Helical" evidence="2">
    <location>
        <begin position="46"/>
        <end position="65"/>
    </location>
</feature>
<feature type="domain" description="Prepilin type IV endopeptidase peptidase" evidence="3">
    <location>
        <begin position="73"/>
        <end position="183"/>
    </location>
</feature>
<evidence type="ECO:0000259" key="3">
    <source>
        <dbReference type="Pfam" id="PF01478"/>
    </source>
</evidence>
<dbReference type="AlphaFoldDB" id="A0A4Q7VSB6"/>
<accession>A0A4Q7VSB6</accession>